<dbReference type="GO" id="GO:0042054">
    <property type="term" value="F:histone methyltransferase activity"/>
    <property type="evidence" value="ECO:0007669"/>
    <property type="project" value="TreeGrafter"/>
</dbReference>
<sequence length="674" mass="76062">MFASKYNPVTGKNEWIVTNKDYDDMETDLSQEFSRSHYGDMVHDMERNEKYYYGLRWAICHWESKGVEPRVLDIGTGTGLLSLMAGRWGATNITACEVLSPMVKIAKEVVKVNGYDKVIKIINKRSTELTVGLGCDIPYKANVLVSEVFDSELIGEGAIETFTHAKKYLLTEDALIIPSKATVYVRLMESPFLFQSQSIDTNQFPHELNIKIPGDWKHCPGPASLWDLHLEEIKDKCTILSDPVAVGEFDFSDPNLPKKRVFPFVSVTPTHTGVLHSIAVYWSISMPQGVELSMSPWQQDHQWRDHWLPCVQILSDPININKGETVNIQLVNDEFTLWTVIENNINFSPHSPPLCSCGVHMSFSRGRLRMINDKERNERINQSLGELLVGKSTVLCVGDGSFLPLFCANYKSVKKIFSVESNHHSFMTMEQIISCSSLSDSISLLSVDPNDITPTHLIGHSIDVLLAEPFFVSMTLPWHSLYFWYVRTALDPLLSTDCAITPGSAHLMGLAVKFENLHLLKHSLGKVEEFYLTPYDDAVMESIPDINKSLPPEDYSLWEYPSYPLSGIQTLMKFDFASPVPKDTILREKGSWSLTTPTSCHGIVLWMEYSTGWTPVLLDEPIFGHKLNWSSNQNQGVCFFVKEDYEGEGSVGVAYDISMNTETGDLGMEFELIF</sequence>
<dbReference type="CDD" id="cd02440">
    <property type="entry name" value="AdoMet_MTases"/>
    <property type="match status" value="1"/>
</dbReference>
<dbReference type="InParanoid" id="A0A1X7U5I5"/>
<dbReference type="GO" id="GO:0016274">
    <property type="term" value="F:protein-arginine N-methyltransferase activity"/>
    <property type="evidence" value="ECO:0007669"/>
    <property type="project" value="InterPro"/>
</dbReference>
<dbReference type="KEGG" id="aqu:100640084"/>
<dbReference type="FunFam" id="3.40.50.150:FF:000070">
    <property type="entry name" value="Protein arginine N-methyltransferase 7"/>
    <property type="match status" value="1"/>
</dbReference>
<reference evidence="8" key="2">
    <citation type="submission" date="2017-05" db="UniProtKB">
        <authorList>
            <consortium name="EnsemblMetazoa"/>
        </authorList>
    </citation>
    <scope>IDENTIFICATION</scope>
</reference>
<dbReference type="OMA" id="CHHDEYS"/>
<keyword evidence="9" id="KW-1185">Reference proteome</keyword>
<comment type="similarity">
    <text evidence="5">Belongs to the class I-like SAM-binding methyltransferase superfamily. Protein arginine N-methyltransferase family. PRMT7 subfamily.</text>
</comment>
<dbReference type="AlphaFoldDB" id="A0A1X7U5I5"/>
<proteinExistence type="inferred from homology"/>
<dbReference type="PIRSF" id="PIRSF036946">
    <property type="entry name" value="Arg_N-mtase"/>
    <property type="match status" value="1"/>
</dbReference>
<accession>A0A1X7U5I5</accession>
<keyword evidence="1 6" id="KW-0489">Methyltransferase</keyword>
<dbReference type="Proteomes" id="UP000007879">
    <property type="component" value="Unassembled WGS sequence"/>
</dbReference>
<evidence type="ECO:0000259" key="7">
    <source>
        <dbReference type="Pfam" id="PF22528"/>
    </source>
</evidence>
<dbReference type="PROSITE" id="PS51678">
    <property type="entry name" value="SAM_MT_PRMT"/>
    <property type="match status" value="2"/>
</dbReference>
<keyword evidence="2 6" id="KW-0808">Transferase</keyword>
<organism evidence="8">
    <name type="scientific">Amphimedon queenslandica</name>
    <name type="common">Sponge</name>
    <dbReference type="NCBI Taxonomy" id="400682"/>
    <lineage>
        <taxon>Eukaryota</taxon>
        <taxon>Metazoa</taxon>
        <taxon>Porifera</taxon>
        <taxon>Demospongiae</taxon>
        <taxon>Heteroscleromorpha</taxon>
        <taxon>Haplosclerida</taxon>
        <taxon>Niphatidae</taxon>
        <taxon>Amphimedon</taxon>
    </lineage>
</organism>
<name>A0A1X7U5I5_AMPQE</name>
<dbReference type="Pfam" id="PF22528">
    <property type="entry name" value="PRMT_C"/>
    <property type="match status" value="1"/>
</dbReference>
<protein>
    <recommendedName>
        <fullName evidence="5">Protein arginine N-methyltransferase</fullName>
        <ecNumber evidence="5">2.1.1.-</ecNumber>
    </recommendedName>
</protein>
<dbReference type="Pfam" id="PF06325">
    <property type="entry name" value="PrmA"/>
    <property type="match status" value="1"/>
</dbReference>
<dbReference type="InterPro" id="IPR055135">
    <property type="entry name" value="PRMT_dom"/>
</dbReference>
<evidence type="ECO:0000256" key="4">
    <source>
        <dbReference type="ARBA" id="ARBA00022737"/>
    </source>
</evidence>
<keyword evidence="4" id="KW-0677">Repeat</keyword>
<dbReference type="EC" id="2.1.1.-" evidence="5"/>
<evidence type="ECO:0000256" key="3">
    <source>
        <dbReference type="ARBA" id="ARBA00022691"/>
    </source>
</evidence>
<dbReference type="PANTHER" id="PTHR11006:SF4">
    <property type="entry name" value="PROTEIN ARGININE N-METHYLTRANSFERASE 7"/>
    <property type="match status" value="1"/>
</dbReference>
<dbReference type="SUPFAM" id="SSF53335">
    <property type="entry name" value="S-adenosyl-L-methionine-dependent methyltransferases"/>
    <property type="match status" value="2"/>
</dbReference>
<dbReference type="InterPro" id="IPR025799">
    <property type="entry name" value="Arg_MeTrfase"/>
</dbReference>
<dbReference type="PANTHER" id="PTHR11006">
    <property type="entry name" value="PROTEIN ARGININE N-METHYLTRANSFERASE"/>
    <property type="match status" value="1"/>
</dbReference>
<dbReference type="Gene3D" id="3.40.50.150">
    <property type="entry name" value="Vaccinia Virus protein VP39"/>
    <property type="match status" value="2"/>
</dbReference>
<dbReference type="eggNOG" id="KOG1501">
    <property type="taxonomic scope" value="Eukaryota"/>
</dbReference>
<reference evidence="9" key="1">
    <citation type="journal article" date="2010" name="Nature">
        <title>The Amphimedon queenslandica genome and the evolution of animal complexity.</title>
        <authorList>
            <person name="Srivastava M."/>
            <person name="Simakov O."/>
            <person name="Chapman J."/>
            <person name="Fahey B."/>
            <person name="Gauthier M.E."/>
            <person name="Mitros T."/>
            <person name="Richards G.S."/>
            <person name="Conaco C."/>
            <person name="Dacre M."/>
            <person name="Hellsten U."/>
            <person name="Larroux C."/>
            <person name="Putnam N.H."/>
            <person name="Stanke M."/>
            <person name="Adamska M."/>
            <person name="Darling A."/>
            <person name="Degnan S.M."/>
            <person name="Oakley T.H."/>
            <person name="Plachetzki D.C."/>
            <person name="Zhai Y."/>
            <person name="Adamski M."/>
            <person name="Calcino A."/>
            <person name="Cummins S.F."/>
            <person name="Goodstein D.M."/>
            <person name="Harris C."/>
            <person name="Jackson D.J."/>
            <person name="Leys S.P."/>
            <person name="Shu S."/>
            <person name="Woodcroft B.J."/>
            <person name="Vervoort M."/>
            <person name="Kosik K.S."/>
            <person name="Manning G."/>
            <person name="Degnan B.M."/>
            <person name="Rokhsar D.S."/>
        </authorList>
    </citation>
    <scope>NUCLEOTIDE SEQUENCE [LARGE SCALE GENOMIC DNA]</scope>
</reference>
<evidence type="ECO:0000256" key="6">
    <source>
        <dbReference type="PROSITE-ProRule" id="PRU01015"/>
    </source>
</evidence>
<evidence type="ECO:0000256" key="5">
    <source>
        <dbReference type="PIRNR" id="PIRNR036946"/>
    </source>
</evidence>
<feature type="domain" description="Protein arginine N-methyltransferase" evidence="7">
    <location>
        <begin position="235"/>
        <end position="330"/>
    </location>
</feature>
<keyword evidence="3 6" id="KW-0949">S-adenosyl-L-methionine</keyword>
<dbReference type="InterPro" id="IPR014644">
    <property type="entry name" value="MeTrfase_PRMT7"/>
</dbReference>
<dbReference type="InterPro" id="IPR029063">
    <property type="entry name" value="SAM-dependent_MTases_sf"/>
</dbReference>
<evidence type="ECO:0000256" key="1">
    <source>
        <dbReference type="ARBA" id="ARBA00022603"/>
    </source>
</evidence>
<dbReference type="EnsemblMetazoa" id="Aqu2.1.22918_001">
    <property type="protein sequence ID" value="Aqu2.1.22918_001"/>
    <property type="gene ID" value="Aqu2.1.22918"/>
</dbReference>
<evidence type="ECO:0000313" key="8">
    <source>
        <dbReference type="EnsemblMetazoa" id="Aqu2.1.22918_001"/>
    </source>
</evidence>
<gene>
    <name evidence="8" type="primary">100640084</name>
</gene>
<dbReference type="OrthoDB" id="412876at2759"/>
<dbReference type="FunFam" id="3.40.50.150:FF:000071">
    <property type="entry name" value="Protein arginine N-methyltransferase 7"/>
    <property type="match status" value="1"/>
</dbReference>
<comment type="function">
    <text evidence="5">Arginine methyltransferase that can both catalyze the formation of omega-N monomethylarginine (MMA) and symmetrical dimethylarginine (sDMA).</text>
</comment>
<dbReference type="FunCoup" id="A0A1X7U5I5">
    <property type="interactions" value="904"/>
</dbReference>
<dbReference type="STRING" id="400682.A0A1X7U5I5"/>
<dbReference type="Gene3D" id="2.70.160.11">
    <property type="entry name" value="Hnrnp arginine n-methyltransferase1"/>
    <property type="match status" value="2"/>
</dbReference>
<dbReference type="GO" id="GO:0032259">
    <property type="term" value="P:methylation"/>
    <property type="evidence" value="ECO:0007669"/>
    <property type="project" value="UniProtKB-KW"/>
</dbReference>
<dbReference type="EnsemblMetazoa" id="XM_020000482.1">
    <property type="protein sequence ID" value="XP_019856041.1"/>
    <property type="gene ID" value="LOC100640084"/>
</dbReference>
<evidence type="ECO:0000313" key="9">
    <source>
        <dbReference type="Proteomes" id="UP000007879"/>
    </source>
</evidence>
<evidence type="ECO:0000256" key="2">
    <source>
        <dbReference type="ARBA" id="ARBA00022679"/>
    </source>
</evidence>